<keyword evidence="2" id="KW-0560">Oxidoreductase</keyword>
<dbReference type="PANTHER" id="PTHR24321:SF8">
    <property type="entry name" value="ESTRADIOL 17-BETA-DEHYDROGENASE 8-RELATED"/>
    <property type="match status" value="1"/>
</dbReference>
<accession>A0A1L3ZWB8</accession>
<dbReference type="RefSeq" id="WP_072597689.1">
    <property type="nucleotide sequence ID" value="NZ_CP018221.1"/>
</dbReference>
<evidence type="ECO:0000313" key="3">
    <source>
        <dbReference type="EMBL" id="API59899.1"/>
    </source>
</evidence>
<dbReference type="Proteomes" id="UP000182063">
    <property type="component" value="Chromosome"/>
</dbReference>
<gene>
    <name evidence="3" type="ORF">BSL82_11745</name>
</gene>
<reference evidence="4" key="1">
    <citation type="submission" date="2016-11" db="EMBL/GenBank/DDBJ databases">
        <title>Complete Genome Sequence of alachlor-degrading Sphingomonas sp. strain JJ-A5.</title>
        <authorList>
            <person name="Lee H."/>
            <person name="Ka J.-O."/>
        </authorList>
    </citation>
    <scope>NUCLEOTIDE SEQUENCE [LARGE SCALE GENOMIC DNA]</scope>
    <source>
        <strain evidence="4">JJ-A5</strain>
    </source>
</reference>
<comment type="similarity">
    <text evidence="1">Belongs to the short-chain dehydrogenases/reductases (SDR) family.</text>
</comment>
<dbReference type="SUPFAM" id="SSF51735">
    <property type="entry name" value="NAD(P)-binding Rossmann-fold domains"/>
    <property type="match status" value="1"/>
</dbReference>
<dbReference type="InterPro" id="IPR036291">
    <property type="entry name" value="NAD(P)-bd_dom_sf"/>
</dbReference>
<dbReference type="STRING" id="1921510.BSL82_11745"/>
<dbReference type="InterPro" id="IPR002347">
    <property type="entry name" value="SDR_fam"/>
</dbReference>
<evidence type="ECO:0000313" key="4">
    <source>
        <dbReference type="Proteomes" id="UP000182063"/>
    </source>
</evidence>
<evidence type="ECO:0000256" key="2">
    <source>
        <dbReference type="ARBA" id="ARBA00023002"/>
    </source>
</evidence>
<dbReference type="EMBL" id="CP018221">
    <property type="protein sequence ID" value="API59899.1"/>
    <property type="molecule type" value="Genomic_DNA"/>
</dbReference>
<dbReference type="Pfam" id="PF13561">
    <property type="entry name" value="adh_short_C2"/>
    <property type="match status" value="1"/>
</dbReference>
<dbReference type="GO" id="GO:0016491">
    <property type="term" value="F:oxidoreductase activity"/>
    <property type="evidence" value="ECO:0007669"/>
    <property type="project" value="UniProtKB-KW"/>
</dbReference>
<dbReference type="KEGG" id="sphj:BSL82_11745"/>
<dbReference type="PANTHER" id="PTHR24321">
    <property type="entry name" value="DEHYDROGENASES, SHORT CHAIN"/>
    <property type="match status" value="1"/>
</dbReference>
<evidence type="ECO:0000256" key="1">
    <source>
        <dbReference type="ARBA" id="ARBA00006484"/>
    </source>
</evidence>
<keyword evidence="4" id="KW-1185">Reference proteome</keyword>
<dbReference type="OrthoDB" id="7186425at2"/>
<sequence length="240" mass="23917">MKVAVVTTRSGPGGALANALPGTVVTVGERPDGCDLPHVQTDLGDRAAADAAFDEVATILGGLDALIHAAALPDQPLMATVDDLSTAQWIEASETPVKRAMFAMQAAYRIMAANGGGRIVLVQPTLGVSGRPGTAAISAAVEGQRILGKVAARQWGAAGISVNAVLVGLDCAAPSLADGVAVAAAVAEVGTGYVPPALRAVGTSEPTRHLAPLVAFFASPEGGLVTGQTVIADGGAWMLP</sequence>
<evidence type="ECO:0008006" key="5">
    <source>
        <dbReference type="Google" id="ProtNLM"/>
    </source>
</evidence>
<organism evidence="3 4">
    <name type="scientific">Tardibacter chloracetimidivorans</name>
    <dbReference type="NCBI Taxonomy" id="1921510"/>
    <lineage>
        <taxon>Bacteria</taxon>
        <taxon>Pseudomonadati</taxon>
        <taxon>Pseudomonadota</taxon>
        <taxon>Alphaproteobacteria</taxon>
        <taxon>Sphingomonadales</taxon>
        <taxon>Sphingomonadaceae</taxon>
        <taxon>Tardibacter</taxon>
    </lineage>
</organism>
<proteinExistence type="inferred from homology"/>
<dbReference type="AlphaFoldDB" id="A0A1L3ZWB8"/>
<dbReference type="Gene3D" id="3.40.50.720">
    <property type="entry name" value="NAD(P)-binding Rossmann-like Domain"/>
    <property type="match status" value="1"/>
</dbReference>
<protein>
    <recommendedName>
        <fullName evidence="5">Short-chain dehydrogenase</fullName>
    </recommendedName>
</protein>
<dbReference type="PRINTS" id="PR00081">
    <property type="entry name" value="GDHRDH"/>
</dbReference>
<name>A0A1L3ZWB8_9SPHN</name>